<evidence type="ECO:0000256" key="11">
    <source>
        <dbReference type="ARBA" id="ARBA00022777"/>
    </source>
</evidence>
<accession>A0A3Q8XP77</accession>
<reference evidence="19 20" key="1">
    <citation type="submission" date="2018-09" db="EMBL/GenBank/DDBJ databases">
        <title>Marinorhizobium profundi gen. nov., sp. nov., isolated from a deep-sea sediment sample from the New Britain Trench and proposal of Marinorhizobiaceae fam. nov. in the order Rhizobiales of the class Alphaproteobacteria.</title>
        <authorList>
            <person name="Cao J."/>
        </authorList>
    </citation>
    <scope>NUCLEOTIDE SEQUENCE [LARGE SCALE GENOMIC DNA]</scope>
    <source>
        <strain evidence="19 20">WS11</strain>
    </source>
</reference>
<keyword evidence="8" id="KW-0716">Sensory transduction</keyword>
<sequence>MSDARDLEICASEPIRIPGSIQPHGSMIVLDAGTLIVTQASANVGTFVGLDLRVGEGLPEELRSLRDAIERKAADADEERFQEALEIGGRTLTVLMHANAQGRLIIEFEQRGEREEQAIEALFVRLQAFSQSLLDHSMDDLTAAARQTAVFVQAITGFDRALVYRFDPEWNGHVIAQANNGELPNYLGLRFPSKDIPPQARELYRTNRLRLIPSASYEPVPLVPAVDSELNAPLDLSLAALRSVSPIHLEYMRNMGTGSSMSVSILVDGALWGLVACHSRNAHSVSANVRAAADFAVQAFSARVSAHARLEDASLRVALSALQGRLLAVMAEENELSAALARGESELLSYADATGAALAMDDEVIVFGAAPHAAEVETMVEFLESTGRQEFYTDHLGAQMPGAERFAEQASGLLAVRISELYPHWLIWFRPEVIRTVTWGGDPHMVVRESGRIHPRQSFQSWQDQERGKSTPWREAELDAARNLRNAIVGIVLRKAEVLANLSESLQRSNKELEAFSYSVSHDLRAPFRHIVGYSELLKGRSNNLDAKSRHYLDSISESALAAGRLVDDLLNFSHLGRTQLALKNVDMDKIVSEVRHSTTRLIEQRQIEWDVAALPIARGDPTLIRQVWQNLIDNAVKYTAREEVSRIAIRGWRDGDEICYQISDNGVGFDMAYLGKLFGVFQRLQRTEDFQGTGIGLALVRRIIDRHKGRVWAEGSVGEGATFGFSLPLKVRIDD</sequence>
<dbReference type="InterPro" id="IPR003594">
    <property type="entry name" value="HATPase_dom"/>
</dbReference>
<evidence type="ECO:0000259" key="18">
    <source>
        <dbReference type="PROSITE" id="PS50109"/>
    </source>
</evidence>
<dbReference type="PANTHER" id="PTHR42878">
    <property type="entry name" value="TWO-COMPONENT HISTIDINE KINASE"/>
    <property type="match status" value="1"/>
</dbReference>
<evidence type="ECO:0000256" key="3">
    <source>
        <dbReference type="ARBA" id="ARBA00006402"/>
    </source>
</evidence>
<dbReference type="SMART" id="SM00388">
    <property type="entry name" value="HisKA"/>
    <property type="match status" value="1"/>
</dbReference>
<dbReference type="SUPFAM" id="SSF55874">
    <property type="entry name" value="ATPase domain of HSP90 chaperone/DNA topoisomerase II/histidine kinase"/>
    <property type="match status" value="1"/>
</dbReference>
<dbReference type="GO" id="GO:0030295">
    <property type="term" value="F:protein kinase activator activity"/>
    <property type="evidence" value="ECO:0007669"/>
    <property type="project" value="TreeGrafter"/>
</dbReference>
<dbReference type="AlphaFoldDB" id="A0A3Q8XP77"/>
<dbReference type="Pfam" id="PF00512">
    <property type="entry name" value="HisKA"/>
    <property type="match status" value="1"/>
</dbReference>
<keyword evidence="5" id="KW-1003">Cell membrane</keyword>
<protein>
    <recommendedName>
        <fullName evidence="4">histidine kinase</fullName>
        <ecNumber evidence="4">2.7.13.3</ecNumber>
    </recommendedName>
</protein>
<dbReference type="RefSeq" id="WP_126010102.1">
    <property type="nucleotide sequence ID" value="NZ_CP032509.1"/>
</dbReference>
<evidence type="ECO:0000256" key="7">
    <source>
        <dbReference type="ARBA" id="ARBA00022553"/>
    </source>
</evidence>
<dbReference type="InterPro" id="IPR016132">
    <property type="entry name" value="Phyto_chromo_attachment"/>
</dbReference>
<evidence type="ECO:0000256" key="9">
    <source>
        <dbReference type="ARBA" id="ARBA00022679"/>
    </source>
</evidence>
<dbReference type="OrthoDB" id="9760752at2"/>
<dbReference type="Pfam" id="PF02518">
    <property type="entry name" value="HATPase_c"/>
    <property type="match status" value="1"/>
</dbReference>
<dbReference type="GO" id="GO:0009881">
    <property type="term" value="F:photoreceptor activity"/>
    <property type="evidence" value="ECO:0007669"/>
    <property type="project" value="UniProtKB-KW"/>
</dbReference>
<dbReference type="FunFam" id="3.30.565.10:FF:000023">
    <property type="entry name" value="PAS domain-containing sensor histidine kinase"/>
    <property type="match status" value="1"/>
</dbReference>
<comment type="similarity">
    <text evidence="3">In the N-terminal section; belongs to the phytochrome family.</text>
</comment>
<dbReference type="Pfam" id="PF01590">
    <property type="entry name" value="GAF"/>
    <property type="match status" value="1"/>
</dbReference>
<evidence type="ECO:0000313" key="19">
    <source>
        <dbReference type="EMBL" id="AZN71783.1"/>
    </source>
</evidence>
<evidence type="ECO:0000256" key="12">
    <source>
        <dbReference type="ARBA" id="ARBA00022840"/>
    </source>
</evidence>
<proteinExistence type="inferred from homology"/>
<dbReference type="SMART" id="SM00065">
    <property type="entry name" value="GAF"/>
    <property type="match status" value="1"/>
</dbReference>
<dbReference type="GO" id="GO:0000156">
    <property type="term" value="F:phosphorelay response regulator activity"/>
    <property type="evidence" value="ECO:0007669"/>
    <property type="project" value="TreeGrafter"/>
</dbReference>
<dbReference type="SUPFAM" id="SSF55781">
    <property type="entry name" value="GAF domain-like"/>
    <property type="match status" value="2"/>
</dbReference>
<dbReference type="GO" id="GO:0009584">
    <property type="term" value="P:detection of visible light"/>
    <property type="evidence" value="ECO:0007669"/>
    <property type="project" value="InterPro"/>
</dbReference>
<keyword evidence="13" id="KW-0157">Chromophore</keyword>
<evidence type="ECO:0000256" key="13">
    <source>
        <dbReference type="ARBA" id="ARBA00022991"/>
    </source>
</evidence>
<dbReference type="InterPro" id="IPR001294">
    <property type="entry name" value="Phytochrome"/>
</dbReference>
<evidence type="ECO:0000256" key="1">
    <source>
        <dbReference type="ARBA" id="ARBA00000085"/>
    </source>
</evidence>
<keyword evidence="7" id="KW-0597">Phosphoprotein</keyword>
<comment type="subcellular location">
    <subcellularLocation>
        <location evidence="2">Cell membrane</location>
    </subcellularLocation>
</comment>
<dbReference type="SUPFAM" id="SSF55785">
    <property type="entry name" value="PYP-like sensor domain (PAS domain)"/>
    <property type="match status" value="1"/>
</dbReference>
<dbReference type="InterPro" id="IPR003661">
    <property type="entry name" value="HisK_dim/P_dom"/>
</dbReference>
<dbReference type="CDD" id="cd00082">
    <property type="entry name" value="HisKA"/>
    <property type="match status" value="1"/>
</dbReference>
<dbReference type="InterPro" id="IPR005467">
    <property type="entry name" value="His_kinase_dom"/>
</dbReference>
<dbReference type="PROSITE" id="PS50046">
    <property type="entry name" value="PHYTOCHROME_2"/>
    <property type="match status" value="1"/>
</dbReference>
<keyword evidence="14" id="KW-0902">Two-component regulatory system</keyword>
<dbReference type="Gene3D" id="3.30.450.40">
    <property type="match status" value="1"/>
</dbReference>
<dbReference type="InterPro" id="IPR035965">
    <property type="entry name" value="PAS-like_dom_sf"/>
</dbReference>
<dbReference type="InterPro" id="IPR013515">
    <property type="entry name" value="Phytochrome_cen-reg"/>
</dbReference>
<evidence type="ECO:0000313" key="20">
    <source>
        <dbReference type="Proteomes" id="UP000268192"/>
    </source>
</evidence>
<keyword evidence="20" id="KW-1185">Reference proteome</keyword>
<evidence type="ECO:0000256" key="14">
    <source>
        <dbReference type="ARBA" id="ARBA00023012"/>
    </source>
</evidence>
<evidence type="ECO:0000256" key="6">
    <source>
        <dbReference type="ARBA" id="ARBA00022543"/>
    </source>
</evidence>
<keyword evidence="16" id="KW-0675">Receptor</keyword>
<dbReference type="Proteomes" id="UP000268192">
    <property type="component" value="Chromosome"/>
</dbReference>
<evidence type="ECO:0000256" key="8">
    <source>
        <dbReference type="ARBA" id="ARBA00022606"/>
    </source>
</evidence>
<dbReference type="PROSITE" id="PS50109">
    <property type="entry name" value="HIS_KIN"/>
    <property type="match status" value="1"/>
</dbReference>
<dbReference type="PRINTS" id="PR01033">
    <property type="entry name" value="PHYTOCHROME"/>
</dbReference>
<evidence type="ECO:0000256" key="4">
    <source>
        <dbReference type="ARBA" id="ARBA00012438"/>
    </source>
</evidence>
<dbReference type="Pfam" id="PF00360">
    <property type="entry name" value="PHY"/>
    <property type="match status" value="1"/>
</dbReference>
<dbReference type="Gene3D" id="3.30.450.270">
    <property type="match status" value="1"/>
</dbReference>
<dbReference type="SMART" id="SM00387">
    <property type="entry name" value="HATPase_c"/>
    <property type="match status" value="1"/>
</dbReference>
<comment type="catalytic activity">
    <reaction evidence="1">
        <text>ATP + protein L-histidine = ADP + protein N-phospho-L-histidine.</text>
        <dbReference type="EC" id="2.7.13.3"/>
    </reaction>
</comment>
<evidence type="ECO:0000256" key="2">
    <source>
        <dbReference type="ARBA" id="ARBA00004236"/>
    </source>
</evidence>
<dbReference type="GO" id="GO:0005524">
    <property type="term" value="F:ATP binding"/>
    <property type="evidence" value="ECO:0007669"/>
    <property type="project" value="UniProtKB-KW"/>
</dbReference>
<dbReference type="Pfam" id="PF08446">
    <property type="entry name" value="PAS_2"/>
    <property type="match status" value="1"/>
</dbReference>
<dbReference type="GO" id="GO:0006355">
    <property type="term" value="P:regulation of DNA-templated transcription"/>
    <property type="evidence" value="ECO:0007669"/>
    <property type="project" value="InterPro"/>
</dbReference>
<evidence type="ECO:0000256" key="16">
    <source>
        <dbReference type="ARBA" id="ARBA00023170"/>
    </source>
</evidence>
<dbReference type="InterPro" id="IPR029016">
    <property type="entry name" value="GAF-like_dom_sf"/>
</dbReference>
<dbReference type="EMBL" id="CP032509">
    <property type="protein sequence ID" value="AZN71783.1"/>
    <property type="molecule type" value="Genomic_DNA"/>
</dbReference>
<dbReference type="KEGG" id="abaw:D5400_11320"/>
<feature type="domain" description="Histidine kinase" evidence="18">
    <location>
        <begin position="519"/>
        <end position="732"/>
    </location>
</feature>
<organism evidence="19 20">
    <name type="scientific">Georhizobium profundi</name>
    <dbReference type="NCBI Taxonomy" id="2341112"/>
    <lineage>
        <taxon>Bacteria</taxon>
        <taxon>Pseudomonadati</taxon>
        <taxon>Pseudomonadota</taxon>
        <taxon>Alphaproteobacteria</taxon>
        <taxon>Hyphomicrobiales</taxon>
        <taxon>Rhizobiaceae</taxon>
        <taxon>Georhizobium</taxon>
    </lineage>
</organism>
<evidence type="ECO:0000256" key="10">
    <source>
        <dbReference type="ARBA" id="ARBA00022741"/>
    </source>
</evidence>
<dbReference type="EC" id="2.7.13.3" evidence="4"/>
<evidence type="ECO:0000259" key="17">
    <source>
        <dbReference type="PROSITE" id="PS50046"/>
    </source>
</evidence>
<gene>
    <name evidence="19" type="ORF">D5400_11320</name>
</gene>
<keyword evidence="12" id="KW-0067">ATP-binding</keyword>
<keyword evidence="15" id="KW-0472">Membrane</keyword>
<dbReference type="PANTHER" id="PTHR42878:SF15">
    <property type="entry name" value="BACTERIOPHYTOCHROME"/>
    <property type="match status" value="1"/>
</dbReference>
<keyword evidence="10" id="KW-0547">Nucleotide-binding</keyword>
<dbReference type="InterPro" id="IPR036890">
    <property type="entry name" value="HATPase_C_sf"/>
</dbReference>
<dbReference type="Gene3D" id="1.10.287.130">
    <property type="match status" value="1"/>
</dbReference>
<dbReference type="InterPro" id="IPR013654">
    <property type="entry name" value="PAS_2"/>
</dbReference>
<keyword evidence="9" id="KW-0808">Transferase</keyword>
<name>A0A3Q8XP77_9HYPH</name>
<keyword evidence="11" id="KW-0418">Kinase</keyword>
<dbReference type="Gene3D" id="3.30.565.10">
    <property type="entry name" value="Histidine kinase-like ATPase, C-terminal domain"/>
    <property type="match status" value="1"/>
</dbReference>
<dbReference type="SUPFAM" id="SSF47384">
    <property type="entry name" value="Homodimeric domain of signal transducing histidine kinase"/>
    <property type="match status" value="1"/>
</dbReference>
<evidence type="ECO:0000256" key="15">
    <source>
        <dbReference type="ARBA" id="ARBA00023136"/>
    </source>
</evidence>
<feature type="domain" description="Phytochrome chromophore attachment site" evidence="17">
    <location>
        <begin position="152"/>
        <end position="298"/>
    </location>
</feature>
<dbReference type="GO" id="GO:0000155">
    <property type="term" value="F:phosphorelay sensor kinase activity"/>
    <property type="evidence" value="ECO:0007669"/>
    <property type="project" value="InterPro"/>
</dbReference>
<dbReference type="GO" id="GO:0007234">
    <property type="term" value="P:osmosensory signaling via phosphorelay pathway"/>
    <property type="evidence" value="ECO:0007669"/>
    <property type="project" value="TreeGrafter"/>
</dbReference>
<dbReference type="InterPro" id="IPR050351">
    <property type="entry name" value="BphY/WalK/GraS-like"/>
</dbReference>
<dbReference type="GO" id="GO:0005886">
    <property type="term" value="C:plasma membrane"/>
    <property type="evidence" value="ECO:0007669"/>
    <property type="project" value="UniProtKB-SubCell"/>
</dbReference>
<keyword evidence="6" id="KW-0600">Photoreceptor protein</keyword>
<dbReference type="InterPro" id="IPR043150">
    <property type="entry name" value="Phytochrome_PHY_sf"/>
</dbReference>
<dbReference type="Gene3D" id="3.30.450.20">
    <property type="entry name" value="PAS domain"/>
    <property type="match status" value="1"/>
</dbReference>
<dbReference type="InterPro" id="IPR036097">
    <property type="entry name" value="HisK_dim/P_sf"/>
</dbReference>
<evidence type="ECO:0000256" key="5">
    <source>
        <dbReference type="ARBA" id="ARBA00022475"/>
    </source>
</evidence>
<dbReference type="InterPro" id="IPR003018">
    <property type="entry name" value="GAF"/>
</dbReference>